<dbReference type="InterPro" id="IPR025476">
    <property type="entry name" value="Helitron_helicase-like"/>
</dbReference>
<dbReference type="EMBL" id="NHYD01003764">
    <property type="protein sequence ID" value="PPQ73393.1"/>
    <property type="molecule type" value="Genomic_DNA"/>
</dbReference>
<dbReference type="STRING" id="93625.A0A409W4F6"/>
<proteinExistence type="predicted"/>
<gene>
    <name evidence="4" type="ORF">CVT25_004618</name>
</gene>
<feature type="non-terminal residue" evidence="4">
    <location>
        <position position="713"/>
    </location>
</feature>
<dbReference type="Proteomes" id="UP000283269">
    <property type="component" value="Unassembled WGS sequence"/>
</dbReference>
<feature type="domain" description="Helitron helicase-like" evidence="2">
    <location>
        <begin position="489"/>
        <end position="712"/>
    </location>
</feature>
<reference evidence="4 5" key="1">
    <citation type="journal article" date="2018" name="Evol. Lett.">
        <title>Horizontal gene cluster transfer increased hallucinogenic mushroom diversity.</title>
        <authorList>
            <person name="Reynolds H.T."/>
            <person name="Vijayakumar V."/>
            <person name="Gluck-Thaler E."/>
            <person name="Korotkin H.B."/>
            <person name="Matheny P.B."/>
            <person name="Slot J.C."/>
        </authorList>
    </citation>
    <scope>NUCLEOTIDE SEQUENCE [LARGE SCALE GENOMIC DNA]</scope>
    <source>
        <strain evidence="4 5">2631</strain>
    </source>
</reference>
<organism evidence="4 5">
    <name type="scientific">Psilocybe cyanescens</name>
    <dbReference type="NCBI Taxonomy" id="93625"/>
    <lineage>
        <taxon>Eukaryota</taxon>
        <taxon>Fungi</taxon>
        <taxon>Dikarya</taxon>
        <taxon>Basidiomycota</taxon>
        <taxon>Agaricomycotina</taxon>
        <taxon>Agaricomycetes</taxon>
        <taxon>Agaricomycetidae</taxon>
        <taxon>Agaricales</taxon>
        <taxon>Agaricineae</taxon>
        <taxon>Strophariaceae</taxon>
        <taxon>Psilocybe</taxon>
    </lineage>
</organism>
<accession>A0A409W4F6</accession>
<dbReference type="Pfam" id="PF14214">
    <property type="entry name" value="Helitron_like_N"/>
    <property type="match status" value="1"/>
</dbReference>
<dbReference type="InterPro" id="IPR046700">
    <property type="entry name" value="DUF6570"/>
</dbReference>
<dbReference type="AlphaFoldDB" id="A0A409W4F6"/>
<feature type="domain" description="DUF6570" evidence="3">
    <location>
        <begin position="192"/>
        <end position="340"/>
    </location>
</feature>
<feature type="region of interest" description="Disordered" evidence="1">
    <location>
        <begin position="29"/>
        <end position="76"/>
    </location>
</feature>
<comment type="caution">
    <text evidence="4">The sequence shown here is derived from an EMBL/GenBank/DDBJ whole genome shotgun (WGS) entry which is preliminary data.</text>
</comment>
<dbReference type="Pfam" id="PF20209">
    <property type="entry name" value="DUF6570"/>
    <property type="match status" value="1"/>
</dbReference>
<evidence type="ECO:0000256" key="1">
    <source>
        <dbReference type="SAM" id="MobiDB-lite"/>
    </source>
</evidence>
<evidence type="ECO:0000259" key="3">
    <source>
        <dbReference type="Pfam" id="PF20209"/>
    </source>
</evidence>
<evidence type="ECO:0000259" key="2">
    <source>
        <dbReference type="Pfam" id="PF14214"/>
    </source>
</evidence>
<evidence type="ECO:0000313" key="5">
    <source>
        <dbReference type="Proteomes" id="UP000283269"/>
    </source>
</evidence>
<dbReference type="InParanoid" id="A0A409W4F6"/>
<keyword evidence="5" id="KW-1185">Reference proteome</keyword>
<dbReference type="OrthoDB" id="3257061at2759"/>
<protein>
    <submittedName>
        <fullName evidence="4">Uncharacterized protein</fullName>
    </submittedName>
</protein>
<name>A0A409W4F6_PSICY</name>
<sequence>MHAMIATFPEHVVNAITADAAATVAAGEGRYARPGNQRRRATDDIGTVRTMKRQRREELPRSATPETDSDEDTERDDFYEVSERRIEEVIQSDFLSAPTTDTLKERLGLFIDATSNEALRRRTCGSCARDRPEEDLREKDLDEIPNKELLAPTTPHPAHVLMDGMLVHGDSVINDGNTLIICSECYNSLKTEKRPKFSLGNDLWIGDVPKELQDLTLPERMLIAVYFPAAYIVKLFPKQKGAQAWDRAQMHNGLRGNVSTYRLNPNQVTSMLEGGLKTYPRPPKILPATIGVTFVGPKGLPESSMPTMFRVRRRRVRDALRWLKINNTLYADITISEENLTLLPEDGIPEELIMTAKHSADIEAVEREHSGYVPEDAADEETDEVEPMVIPLQSMGVVDIDGGDISSSELLAHALSNSCMEQDIPEDYTIHRGSAFVNEYARVDPKTGLRNDGGPSNPNHLLGCFPTLFPYGMGGIETNRPVYIAYETHVRWTMEYVDRRFRKEIQYPFQVFGVMQKRAVCRSAVLQMKKSTFVRNMNMIANLKPADLLEASKEETRGARFSNPAVRALREELSAVRTKVKGTDESRVSVRSKVWGTNLIFNPPSIWMTINPADSQDPIAQVFAGEEIDMDAFCNTAGPDHITRAMNIAADPYASAQYFHFIVKTVFEELLGIKKHPKGKLEHEYGVLGKVQSYIGTVEAQGRGTLHLHTLIW</sequence>
<evidence type="ECO:0000313" key="4">
    <source>
        <dbReference type="EMBL" id="PPQ73393.1"/>
    </source>
</evidence>